<gene>
    <name evidence="1" type="ORF">CFter6_4243</name>
</gene>
<protein>
    <submittedName>
        <fullName evidence="1">Uncharacterized protein</fullName>
    </submittedName>
</protein>
<dbReference type="AlphaFoldDB" id="A0A127PGU6"/>
<dbReference type="PATRIC" id="fig|158899.10.peg.4204"/>
<reference evidence="1 2" key="1">
    <citation type="submission" date="2015-11" db="EMBL/GenBank/DDBJ databases">
        <title>Exploring the genomic traits of fungus-feeding bacterial genus Collimonas.</title>
        <authorList>
            <person name="Song C."/>
            <person name="Schmidt R."/>
            <person name="de Jager V."/>
            <person name="Krzyzanowska D."/>
            <person name="Jongedijk E."/>
            <person name="Cankar K."/>
            <person name="Beekwilder J."/>
            <person name="van Veen A."/>
            <person name="de Boer W."/>
            <person name="van Veen J.A."/>
            <person name="Garbeva P."/>
        </authorList>
    </citation>
    <scope>NUCLEOTIDE SEQUENCE [LARGE SCALE GENOMIC DNA]</scope>
    <source>
        <strain evidence="1 2">Ter6</strain>
    </source>
</reference>
<dbReference type="Proteomes" id="UP000072421">
    <property type="component" value="Chromosome"/>
</dbReference>
<proteinExistence type="predicted"/>
<organism evidence="1">
    <name type="scientific">Collimonas fungivorans</name>
    <dbReference type="NCBI Taxonomy" id="158899"/>
    <lineage>
        <taxon>Bacteria</taxon>
        <taxon>Pseudomonadati</taxon>
        <taxon>Pseudomonadota</taxon>
        <taxon>Betaproteobacteria</taxon>
        <taxon>Burkholderiales</taxon>
        <taxon>Oxalobacteraceae</taxon>
        <taxon>Collimonas</taxon>
    </lineage>
</organism>
<accession>A0A127PGU6</accession>
<evidence type="ECO:0000313" key="2">
    <source>
        <dbReference type="Proteomes" id="UP000072421"/>
    </source>
</evidence>
<evidence type="ECO:0000313" key="1">
    <source>
        <dbReference type="EMBL" id="AMO96844.1"/>
    </source>
</evidence>
<name>A0A127PGU6_9BURK</name>
<dbReference type="EMBL" id="CP013232">
    <property type="protein sequence ID" value="AMO96844.1"/>
    <property type="molecule type" value="Genomic_DNA"/>
</dbReference>
<sequence>MNAFSSQMKTFPTIRLTMAHYNNFQFRNFMPFWHVGRNFSKRLEKTVQKDISGRNLKQ</sequence>